<dbReference type="AlphaFoldDB" id="A0A8J3IF52"/>
<dbReference type="Pfam" id="PF02578">
    <property type="entry name" value="Cu-oxidase_4"/>
    <property type="match status" value="1"/>
</dbReference>
<dbReference type="InterPro" id="IPR038371">
    <property type="entry name" value="Cu_polyphenol_OxRdtase_sf"/>
</dbReference>
<evidence type="ECO:0000256" key="10">
    <source>
        <dbReference type="ARBA" id="ARBA00049893"/>
    </source>
</evidence>
<keyword evidence="4" id="KW-0808">Transferase</keyword>
<dbReference type="Proteomes" id="UP000597444">
    <property type="component" value="Unassembled WGS sequence"/>
</dbReference>
<sequence length="300" mass="34000">MIEQQYEDLSYLQFSHYQPFPEFIHGVFTRQGGFSSPPYQGLNTSTPLKNKHRDSVDNVIRNRQRILEALAMQDYPCVTPWPVHGADIATFQYEDEWRTDWASRSFYEQSWTPQSIRKADALITRERGVGLALSFADCVPIVFYDPVEQVIGIAHGGWRGTARGIVMATVEDMSAQFGCQPANILASIAPSIGVCCYEVSEHVRQLFSGEQVFDDMPVRPHLRGFVRESATFTHVQLSDRTSLRLDLCTTNRQQLLMAGLQPEHIEIADICTSCHTELFFSYRRENGITGRFAVVIALKA</sequence>
<dbReference type="GO" id="GO:0017061">
    <property type="term" value="F:S-methyl-5-thioadenosine phosphorylase activity"/>
    <property type="evidence" value="ECO:0007669"/>
    <property type="project" value="UniProtKB-EC"/>
</dbReference>
<keyword evidence="7" id="KW-0862">Zinc</keyword>
<comment type="catalytic activity">
    <reaction evidence="1">
        <text>inosine + phosphate = alpha-D-ribose 1-phosphate + hypoxanthine</text>
        <dbReference type="Rhea" id="RHEA:27646"/>
        <dbReference type="ChEBI" id="CHEBI:17368"/>
        <dbReference type="ChEBI" id="CHEBI:17596"/>
        <dbReference type="ChEBI" id="CHEBI:43474"/>
        <dbReference type="ChEBI" id="CHEBI:57720"/>
        <dbReference type="EC" id="2.4.2.1"/>
    </reaction>
    <physiologicalReaction direction="left-to-right" evidence="1">
        <dbReference type="Rhea" id="RHEA:27647"/>
    </physiologicalReaction>
</comment>
<comment type="similarity">
    <text evidence="3 11">Belongs to the purine nucleoside phosphorylase YfiH/LACC1 family.</text>
</comment>
<comment type="catalytic activity">
    <reaction evidence="9">
        <text>adenosine + phosphate = alpha-D-ribose 1-phosphate + adenine</text>
        <dbReference type="Rhea" id="RHEA:27642"/>
        <dbReference type="ChEBI" id="CHEBI:16335"/>
        <dbReference type="ChEBI" id="CHEBI:16708"/>
        <dbReference type="ChEBI" id="CHEBI:43474"/>
        <dbReference type="ChEBI" id="CHEBI:57720"/>
        <dbReference type="EC" id="2.4.2.1"/>
    </reaction>
    <physiologicalReaction direction="left-to-right" evidence="9">
        <dbReference type="Rhea" id="RHEA:27643"/>
    </physiologicalReaction>
</comment>
<keyword evidence="6" id="KW-0378">Hydrolase</keyword>
<evidence type="ECO:0000256" key="11">
    <source>
        <dbReference type="RuleBase" id="RU361274"/>
    </source>
</evidence>
<comment type="catalytic activity">
    <reaction evidence="8">
        <text>adenosine + H2O + H(+) = inosine + NH4(+)</text>
        <dbReference type="Rhea" id="RHEA:24408"/>
        <dbReference type="ChEBI" id="CHEBI:15377"/>
        <dbReference type="ChEBI" id="CHEBI:15378"/>
        <dbReference type="ChEBI" id="CHEBI:16335"/>
        <dbReference type="ChEBI" id="CHEBI:17596"/>
        <dbReference type="ChEBI" id="CHEBI:28938"/>
        <dbReference type="EC" id="3.5.4.4"/>
    </reaction>
    <physiologicalReaction direction="left-to-right" evidence="8">
        <dbReference type="Rhea" id="RHEA:24409"/>
    </physiologicalReaction>
</comment>
<evidence type="ECO:0000256" key="9">
    <source>
        <dbReference type="ARBA" id="ARBA00048968"/>
    </source>
</evidence>
<comment type="caution">
    <text evidence="12">The sequence shown here is derived from an EMBL/GenBank/DDBJ whole genome shotgun (WGS) entry which is preliminary data.</text>
</comment>
<dbReference type="InterPro" id="IPR003730">
    <property type="entry name" value="Cu_polyphenol_OxRdtase"/>
</dbReference>
<evidence type="ECO:0000256" key="5">
    <source>
        <dbReference type="ARBA" id="ARBA00022723"/>
    </source>
</evidence>
<evidence type="ECO:0000256" key="4">
    <source>
        <dbReference type="ARBA" id="ARBA00022679"/>
    </source>
</evidence>
<evidence type="ECO:0000256" key="8">
    <source>
        <dbReference type="ARBA" id="ARBA00047989"/>
    </source>
</evidence>
<name>A0A8J3IF52_9CHLR</name>
<keyword evidence="5" id="KW-0479">Metal-binding</keyword>
<evidence type="ECO:0000313" key="12">
    <source>
        <dbReference type="EMBL" id="GHO94214.1"/>
    </source>
</evidence>
<dbReference type="GO" id="GO:0005507">
    <property type="term" value="F:copper ion binding"/>
    <property type="evidence" value="ECO:0007669"/>
    <property type="project" value="TreeGrafter"/>
</dbReference>
<protein>
    <recommendedName>
        <fullName evidence="11">Purine nucleoside phosphorylase</fullName>
    </recommendedName>
</protein>
<keyword evidence="13" id="KW-1185">Reference proteome</keyword>
<evidence type="ECO:0000256" key="7">
    <source>
        <dbReference type="ARBA" id="ARBA00022833"/>
    </source>
</evidence>
<accession>A0A8J3IF52</accession>
<proteinExistence type="inferred from homology"/>
<dbReference type="EMBL" id="BNJK01000001">
    <property type="protein sequence ID" value="GHO94214.1"/>
    <property type="molecule type" value="Genomic_DNA"/>
</dbReference>
<evidence type="ECO:0000256" key="6">
    <source>
        <dbReference type="ARBA" id="ARBA00022801"/>
    </source>
</evidence>
<dbReference type="PANTHER" id="PTHR30616">
    <property type="entry name" value="UNCHARACTERIZED PROTEIN YFIH"/>
    <property type="match status" value="1"/>
</dbReference>
<dbReference type="CDD" id="cd16833">
    <property type="entry name" value="YfiH"/>
    <property type="match status" value="1"/>
</dbReference>
<dbReference type="PANTHER" id="PTHR30616:SF2">
    <property type="entry name" value="PURINE NUCLEOSIDE PHOSPHORYLASE LACC1"/>
    <property type="match status" value="1"/>
</dbReference>
<evidence type="ECO:0000256" key="1">
    <source>
        <dbReference type="ARBA" id="ARBA00000553"/>
    </source>
</evidence>
<dbReference type="SUPFAM" id="SSF64438">
    <property type="entry name" value="CNF1/YfiH-like putative cysteine hydrolases"/>
    <property type="match status" value="1"/>
</dbReference>
<evidence type="ECO:0000256" key="3">
    <source>
        <dbReference type="ARBA" id="ARBA00007353"/>
    </source>
</evidence>
<comment type="function">
    <text evidence="2">Purine nucleoside enzyme that catalyzes the phosphorolysis of adenosine and inosine nucleosides, yielding D-ribose 1-phosphate and the respective free bases, adenine and hypoxanthine. Also catalyzes the phosphorolysis of S-methyl-5'-thioadenosine into adenine and S-methyl-5-thio-alpha-D-ribose 1-phosphate. Also has adenosine deaminase activity.</text>
</comment>
<evidence type="ECO:0000313" key="13">
    <source>
        <dbReference type="Proteomes" id="UP000597444"/>
    </source>
</evidence>
<dbReference type="Gene3D" id="3.60.140.10">
    <property type="entry name" value="CNF1/YfiH-like putative cysteine hydrolases"/>
    <property type="match status" value="1"/>
</dbReference>
<dbReference type="GO" id="GO:0016787">
    <property type="term" value="F:hydrolase activity"/>
    <property type="evidence" value="ECO:0007669"/>
    <property type="project" value="UniProtKB-KW"/>
</dbReference>
<dbReference type="RefSeq" id="WP_220204967.1">
    <property type="nucleotide sequence ID" value="NZ_BNJK01000001.1"/>
</dbReference>
<organism evidence="12 13">
    <name type="scientific">Reticulibacter mediterranei</name>
    <dbReference type="NCBI Taxonomy" id="2778369"/>
    <lineage>
        <taxon>Bacteria</taxon>
        <taxon>Bacillati</taxon>
        <taxon>Chloroflexota</taxon>
        <taxon>Ktedonobacteria</taxon>
        <taxon>Ktedonobacterales</taxon>
        <taxon>Reticulibacteraceae</taxon>
        <taxon>Reticulibacter</taxon>
    </lineage>
</organism>
<gene>
    <name evidence="12" type="ORF">KSF_042620</name>
</gene>
<dbReference type="NCBIfam" id="TIGR00726">
    <property type="entry name" value="peptidoglycan editing factor PgeF"/>
    <property type="match status" value="1"/>
</dbReference>
<reference evidence="12" key="1">
    <citation type="submission" date="2020-10" db="EMBL/GenBank/DDBJ databases">
        <title>Taxonomic study of unclassified bacteria belonging to the class Ktedonobacteria.</title>
        <authorList>
            <person name="Yabe S."/>
            <person name="Wang C.M."/>
            <person name="Zheng Y."/>
            <person name="Sakai Y."/>
            <person name="Cavaletti L."/>
            <person name="Monciardini P."/>
            <person name="Donadio S."/>
        </authorList>
    </citation>
    <scope>NUCLEOTIDE SEQUENCE</scope>
    <source>
        <strain evidence="12">ID150040</strain>
    </source>
</reference>
<dbReference type="InterPro" id="IPR011324">
    <property type="entry name" value="Cytotoxic_necrot_fac-like_cat"/>
</dbReference>
<comment type="catalytic activity">
    <reaction evidence="10">
        <text>S-methyl-5'-thioadenosine + phosphate = 5-(methylsulfanyl)-alpha-D-ribose 1-phosphate + adenine</text>
        <dbReference type="Rhea" id="RHEA:11852"/>
        <dbReference type="ChEBI" id="CHEBI:16708"/>
        <dbReference type="ChEBI" id="CHEBI:17509"/>
        <dbReference type="ChEBI" id="CHEBI:43474"/>
        <dbReference type="ChEBI" id="CHEBI:58533"/>
        <dbReference type="EC" id="2.4.2.28"/>
    </reaction>
    <physiologicalReaction direction="left-to-right" evidence="10">
        <dbReference type="Rhea" id="RHEA:11853"/>
    </physiologicalReaction>
</comment>
<evidence type="ECO:0000256" key="2">
    <source>
        <dbReference type="ARBA" id="ARBA00003215"/>
    </source>
</evidence>